<organism evidence="2 3">
    <name type="scientific">Dioscorea zingiberensis</name>
    <dbReference type="NCBI Taxonomy" id="325984"/>
    <lineage>
        <taxon>Eukaryota</taxon>
        <taxon>Viridiplantae</taxon>
        <taxon>Streptophyta</taxon>
        <taxon>Embryophyta</taxon>
        <taxon>Tracheophyta</taxon>
        <taxon>Spermatophyta</taxon>
        <taxon>Magnoliopsida</taxon>
        <taxon>Liliopsida</taxon>
        <taxon>Dioscoreales</taxon>
        <taxon>Dioscoreaceae</taxon>
        <taxon>Dioscorea</taxon>
    </lineage>
</organism>
<dbReference type="Pfam" id="PF05627">
    <property type="entry name" value="AvrRpt-cleavage"/>
    <property type="match status" value="1"/>
</dbReference>
<dbReference type="AlphaFoldDB" id="A0A9D5HG45"/>
<reference evidence="2" key="2">
    <citation type="journal article" date="2022" name="Hortic Res">
        <title>The genome of Dioscorea zingiberensis sheds light on the biosynthesis, origin and evolution of the medicinally important diosgenin saponins.</title>
        <authorList>
            <person name="Li Y."/>
            <person name="Tan C."/>
            <person name="Li Z."/>
            <person name="Guo J."/>
            <person name="Li S."/>
            <person name="Chen X."/>
            <person name="Wang C."/>
            <person name="Dai X."/>
            <person name="Yang H."/>
            <person name="Song W."/>
            <person name="Hou L."/>
            <person name="Xu J."/>
            <person name="Tong Z."/>
            <person name="Xu A."/>
            <person name="Yuan X."/>
            <person name="Wang W."/>
            <person name="Yang Q."/>
            <person name="Chen L."/>
            <person name="Sun Z."/>
            <person name="Wang K."/>
            <person name="Pan B."/>
            <person name="Chen J."/>
            <person name="Bao Y."/>
            <person name="Liu F."/>
            <person name="Qi X."/>
            <person name="Gang D.R."/>
            <person name="Wen J."/>
            <person name="Li J."/>
        </authorList>
    </citation>
    <scope>NUCLEOTIDE SEQUENCE</scope>
    <source>
        <strain evidence="2">Dzin_1.0</strain>
    </source>
</reference>
<evidence type="ECO:0000259" key="1">
    <source>
        <dbReference type="Pfam" id="PF05627"/>
    </source>
</evidence>
<name>A0A9D5HG45_9LILI</name>
<comment type="caution">
    <text evidence="2">The sequence shown here is derived from an EMBL/GenBank/DDBJ whole genome shotgun (WGS) entry which is preliminary data.</text>
</comment>
<keyword evidence="3" id="KW-1185">Reference proteome</keyword>
<feature type="domain" description="RIN4 pathogenic type III effector avirulence factor Avr cleavage site" evidence="1">
    <location>
        <begin position="10"/>
        <end position="41"/>
    </location>
</feature>
<proteinExistence type="predicted"/>
<dbReference type="PANTHER" id="PTHR33882">
    <property type="entry name" value="PATHOGENIC TYPE III EFFECTOR AVIRULENCE FACTOR AVR AVRRPT-CLEAVAGE: CLEAVAGE SITE PROTEIN"/>
    <property type="match status" value="1"/>
</dbReference>
<reference evidence="2" key="1">
    <citation type="submission" date="2021-03" db="EMBL/GenBank/DDBJ databases">
        <authorList>
            <person name="Li Z."/>
            <person name="Yang C."/>
        </authorList>
    </citation>
    <scope>NUCLEOTIDE SEQUENCE</scope>
    <source>
        <strain evidence="2">Dzin_1.0</strain>
        <tissue evidence="2">Leaf</tissue>
    </source>
</reference>
<evidence type="ECO:0000313" key="2">
    <source>
        <dbReference type="EMBL" id="KAJ0975214.1"/>
    </source>
</evidence>
<sequence length="95" mass="10982">MEEEPVENKGWMSVPAFGEWDKKPGVADYSSDFTKIREARKLNKTRISVGNEDELLPRHADHHQLTVNQHNQHQTSPPSAKWKRILSYFTCCTTT</sequence>
<dbReference type="PANTHER" id="PTHR33882:SF2">
    <property type="entry name" value="EXPRESSED PROTEIN"/>
    <property type="match status" value="1"/>
</dbReference>
<dbReference type="OrthoDB" id="1880088at2759"/>
<protein>
    <recommendedName>
        <fullName evidence="1">RIN4 pathogenic type III effector avirulence factor Avr cleavage site domain-containing protein</fullName>
    </recommendedName>
</protein>
<accession>A0A9D5HG45</accession>
<dbReference type="InterPro" id="IPR008700">
    <property type="entry name" value="TypeIII_avirulence_cleave"/>
</dbReference>
<evidence type="ECO:0000313" key="3">
    <source>
        <dbReference type="Proteomes" id="UP001085076"/>
    </source>
</evidence>
<gene>
    <name evidence="2" type="ORF">J5N97_017179</name>
</gene>
<dbReference type="EMBL" id="JAGGNH010000004">
    <property type="protein sequence ID" value="KAJ0975214.1"/>
    <property type="molecule type" value="Genomic_DNA"/>
</dbReference>
<dbReference type="Proteomes" id="UP001085076">
    <property type="component" value="Miscellaneous, Linkage group lg04"/>
</dbReference>